<name>A0ABY4XCS2_9SPHN</name>
<gene>
    <name evidence="2" type="ORF">LHA26_18645</name>
</gene>
<evidence type="ECO:0000256" key="1">
    <source>
        <dbReference type="SAM" id="MobiDB-lite"/>
    </source>
</evidence>
<evidence type="ECO:0000313" key="2">
    <source>
        <dbReference type="EMBL" id="USI74770.1"/>
    </source>
</evidence>
<organism evidence="2 3">
    <name type="scientific">Sphingomonas morindae</name>
    <dbReference type="NCBI Taxonomy" id="1541170"/>
    <lineage>
        <taxon>Bacteria</taxon>
        <taxon>Pseudomonadati</taxon>
        <taxon>Pseudomonadota</taxon>
        <taxon>Alphaproteobacteria</taxon>
        <taxon>Sphingomonadales</taxon>
        <taxon>Sphingomonadaceae</taxon>
        <taxon>Sphingomonas</taxon>
    </lineage>
</organism>
<feature type="compositionally biased region" description="Low complexity" evidence="1">
    <location>
        <begin position="36"/>
        <end position="51"/>
    </location>
</feature>
<proteinExistence type="predicted"/>
<evidence type="ECO:0000313" key="3">
    <source>
        <dbReference type="Proteomes" id="UP001056937"/>
    </source>
</evidence>
<accession>A0ABY4XCS2</accession>
<feature type="compositionally biased region" description="Basic and acidic residues" evidence="1">
    <location>
        <begin position="1"/>
        <end position="20"/>
    </location>
</feature>
<dbReference type="EMBL" id="CP084931">
    <property type="protein sequence ID" value="USI74770.1"/>
    <property type="molecule type" value="Genomic_DNA"/>
</dbReference>
<protein>
    <submittedName>
        <fullName evidence="2">Uncharacterized protein</fullName>
    </submittedName>
</protein>
<sequence length="62" mass="6601">MRLNQHDTATEDRMRRELLQRRGARAGEGGRPPVRPAAAATAAPGPRPAAAQVEGPPPRPGR</sequence>
<dbReference type="Proteomes" id="UP001056937">
    <property type="component" value="Chromosome 2"/>
</dbReference>
<keyword evidence="3" id="KW-1185">Reference proteome</keyword>
<dbReference type="RefSeq" id="WP_252168584.1">
    <property type="nucleotide sequence ID" value="NZ_CP084931.1"/>
</dbReference>
<feature type="region of interest" description="Disordered" evidence="1">
    <location>
        <begin position="1"/>
        <end position="62"/>
    </location>
</feature>
<reference evidence="2" key="1">
    <citation type="journal article" date="2022" name="Toxins">
        <title>Genomic Analysis of Sphingopyxis sp. USTB-05 for Biodegrading Cyanobacterial Hepatotoxins.</title>
        <authorList>
            <person name="Liu C."/>
            <person name="Xu Q."/>
            <person name="Zhao Z."/>
            <person name="Zhang H."/>
            <person name="Liu X."/>
            <person name="Yin C."/>
            <person name="Liu Y."/>
            <person name="Yan H."/>
        </authorList>
    </citation>
    <scope>NUCLEOTIDE SEQUENCE</scope>
    <source>
        <strain evidence="2">NBD5</strain>
    </source>
</reference>